<organism evidence="2 3">
    <name type="scientific">Psychrobacter proteolyticus</name>
    <dbReference type="NCBI Taxonomy" id="147825"/>
    <lineage>
        <taxon>Bacteria</taxon>
        <taxon>Pseudomonadati</taxon>
        <taxon>Pseudomonadota</taxon>
        <taxon>Gammaproteobacteria</taxon>
        <taxon>Moraxellales</taxon>
        <taxon>Moraxellaceae</taxon>
        <taxon>Psychrobacter</taxon>
    </lineage>
</organism>
<proteinExistence type="predicted"/>
<accession>A0ABV0D2M1</accession>
<dbReference type="EMBL" id="JBDLOB010000001">
    <property type="protein sequence ID" value="MEN8624911.1"/>
    <property type="molecule type" value="Genomic_DNA"/>
</dbReference>
<dbReference type="SUPFAM" id="SSF53756">
    <property type="entry name" value="UDP-Glycosyltransferase/glycogen phosphorylase"/>
    <property type="match status" value="1"/>
</dbReference>
<gene>
    <name evidence="2" type="ORF">ABFV72_02680</name>
</gene>
<comment type="caution">
    <text evidence="2">The sequence shown here is derived from an EMBL/GenBank/DDBJ whole genome shotgun (WGS) entry which is preliminary data.</text>
</comment>
<feature type="region of interest" description="Disordered" evidence="1">
    <location>
        <begin position="369"/>
        <end position="394"/>
    </location>
</feature>
<evidence type="ECO:0000313" key="2">
    <source>
        <dbReference type="EMBL" id="MEN8624911.1"/>
    </source>
</evidence>
<dbReference type="Gene3D" id="3.40.50.2000">
    <property type="entry name" value="Glycogen Phosphorylase B"/>
    <property type="match status" value="1"/>
</dbReference>
<reference evidence="2 3" key="1">
    <citation type="submission" date="2024-05" db="EMBL/GenBank/DDBJ databases">
        <title>Genome sequencing of Marine Estuary Bacteria, Pseudoalteromonas distincta strain FA, Psychrobacter proteolyticus strain EA, and Shewanella baltica strain CA.</title>
        <authorList>
            <person name="Dieffenbach S.A."/>
            <person name="Maclea K.S."/>
        </authorList>
    </citation>
    <scope>NUCLEOTIDE SEQUENCE [LARGE SCALE GENOMIC DNA]</scope>
    <source>
        <strain evidence="2 3">EA</strain>
    </source>
</reference>
<keyword evidence="3" id="KW-1185">Reference proteome</keyword>
<evidence type="ECO:0000256" key="1">
    <source>
        <dbReference type="SAM" id="MobiDB-lite"/>
    </source>
</evidence>
<evidence type="ECO:0000313" key="3">
    <source>
        <dbReference type="Proteomes" id="UP001414441"/>
    </source>
</evidence>
<dbReference type="Proteomes" id="UP001414441">
    <property type="component" value="Unassembled WGS sequence"/>
</dbReference>
<evidence type="ECO:0008006" key="4">
    <source>
        <dbReference type="Google" id="ProtNLM"/>
    </source>
</evidence>
<protein>
    <recommendedName>
        <fullName evidence="4">Glycosyl transferase family 28 C-terminal domain-containing protein</fullName>
    </recommendedName>
</protein>
<dbReference type="RefSeq" id="WP_347162325.1">
    <property type="nucleotide sequence ID" value="NZ_JBDLOB010000001.1"/>
</dbReference>
<sequence length="433" mass="48196">MMRIGYYAHHHGSGHCRQADKLAALLPNDARAQLTVFTSLDIDSYRFTAIDEQQIVRLNAEDERPDDILVGRAGEYWQPASLHYSPVGNGDIQKRSHQILDTIFQRKIDLMIIDVSVEVAMLCRAASIPYLYVRLPGIRDDAPHTGAFAGALGLLAPYPKALESTQTSEWVCNKTLYLDFIYSQKAESCTYESFINILAKLSAGIEISAPKSTSLLSSRAQLTYKSGATRPIITVIKGYGGHKAIDEKLPELRSLLPNALIISLGPIDDDKRCYVDISTEVDDVTPFICHSNYLMMACGLNAVAQAYHYDTPLIVVPDDRPHNEQAVMAEALVAQNKALNWQQFKTSMSINDGQPESIAQIIHCRNKPHPPTSVDSIEKNNSEEDSSEETNAVTPTAAQAFIHSTTDYPTTKRWFENWLLPRLNLAPESTIEF</sequence>
<name>A0ABV0D2M1_9GAMM</name>